<organism evidence="1 2">
    <name type="scientific">Chryseobacterium ginsengisoli</name>
    <dbReference type="NCBI Taxonomy" id="363853"/>
    <lineage>
        <taxon>Bacteria</taxon>
        <taxon>Pseudomonadati</taxon>
        <taxon>Bacteroidota</taxon>
        <taxon>Flavobacteriia</taxon>
        <taxon>Flavobacteriales</taxon>
        <taxon>Weeksellaceae</taxon>
        <taxon>Chryseobacterium group</taxon>
        <taxon>Chryseobacterium</taxon>
    </lineage>
</organism>
<gene>
    <name evidence="1" type="ORF">GCM10023210_21620</name>
</gene>
<reference evidence="2" key="1">
    <citation type="journal article" date="2019" name="Int. J. Syst. Evol. Microbiol.">
        <title>The Global Catalogue of Microorganisms (GCM) 10K type strain sequencing project: providing services to taxonomists for standard genome sequencing and annotation.</title>
        <authorList>
            <consortium name="The Broad Institute Genomics Platform"/>
            <consortium name="The Broad Institute Genome Sequencing Center for Infectious Disease"/>
            <person name="Wu L."/>
            <person name="Ma J."/>
        </authorList>
    </citation>
    <scope>NUCLEOTIDE SEQUENCE [LARGE SCALE GENOMIC DNA]</scope>
    <source>
        <strain evidence="2">JCM 18019</strain>
    </source>
</reference>
<name>A0ABP9MCX2_9FLAO</name>
<evidence type="ECO:0000313" key="2">
    <source>
        <dbReference type="Proteomes" id="UP001500353"/>
    </source>
</evidence>
<proteinExistence type="predicted"/>
<dbReference type="RefSeq" id="WP_345203548.1">
    <property type="nucleotide sequence ID" value="NZ_BAABHX010000003.1"/>
</dbReference>
<dbReference type="EMBL" id="BAABHX010000003">
    <property type="protein sequence ID" value="GAA5092547.1"/>
    <property type="molecule type" value="Genomic_DNA"/>
</dbReference>
<sequence>MDIQTRKLEFIQAFLKLQSEEVIAQFEKLLKNTKNIDVENKFEPFTTEEMNERISKSEEDFKNKKFKATSELLSKY</sequence>
<evidence type="ECO:0000313" key="1">
    <source>
        <dbReference type="EMBL" id="GAA5092547.1"/>
    </source>
</evidence>
<keyword evidence="2" id="KW-1185">Reference proteome</keyword>
<protein>
    <submittedName>
        <fullName evidence="1">Uncharacterized protein</fullName>
    </submittedName>
</protein>
<accession>A0ABP9MCX2</accession>
<dbReference type="Proteomes" id="UP001500353">
    <property type="component" value="Unassembled WGS sequence"/>
</dbReference>
<comment type="caution">
    <text evidence="1">The sequence shown here is derived from an EMBL/GenBank/DDBJ whole genome shotgun (WGS) entry which is preliminary data.</text>
</comment>